<evidence type="ECO:0000313" key="1">
    <source>
        <dbReference type="EMBL" id="MEJ7137513.1"/>
    </source>
</evidence>
<keyword evidence="2" id="KW-1185">Reference proteome</keyword>
<proteinExistence type="predicted"/>
<reference evidence="1" key="1">
    <citation type="submission" date="2023-10" db="EMBL/GenBank/DDBJ databases">
        <title>Amphibacter perezi, gen. nov., sp. nov. a novel taxa of the family Comamonadaceae, class Betaproteobacteria isolated from the skin microbiota of Pelophylax perezi from different populations.</title>
        <authorList>
            <person name="Costa S."/>
            <person name="Proenca D.N."/>
            <person name="Lopes I."/>
            <person name="Morais P.V."/>
        </authorList>
    </citation>
    <scope>NUCLEOTIDE SEQUENCE</scope>
    <source>
        <strain evidence="1">SL12-8</strain>
    </source>
</reference>
<organism evidence="1 2">
    <name type="scientific">Amphibiibacter pelophylacis</name>
    <dbReference type="NCBI Taxonomy" id="1799477"/>
    <lineage>
        <taxon>Bacteria</taxon>
        <taxon>Pseudomonadati</taxon>
        <taxon>Pseudomonadota</taxon>
        <taxon>Betaproteobacteria</taxon>
        <taxon>Burkholderiales</taxon>
        <taxon>Sphaerotilaceae</taxon>
        <taxon>Amphibiibacter</taxon>
    </lineage>
</organism>
<dbReference type="EC" id="3.1.2.-" evidence="1"/>
<evidence type="ECO:0000313" key="2">
    <source>
        <dbReference type="Proteomes" id="UP001364695"/>
    </source>
</evidence>
<sequence length="161" mass="17484">MKLDLPSDIVRVHHCDIPTRWGDMDAFQHINNAIYFRYMESARIEMLQDLYATQPGAAEAVAPGTGPVVINAFCNFLAQITHPATLRVTHFLGEIGRSSFDTYITMARTDAPDVPLARGGATVVWVHYEAGKAIALPAPLRQALVTLRESGGVPAPAESLA</sequence>
<name>A0ACC6NZY5_9BURK</name>
<protein>
    <submittedName>
        <fullName evidence="1">Thioesterase family protein</fullName>
        <ecNumber evidence="1">3.1.2.-</ecNumber>
    </submittedName>
</protein>
<dbReference type="Proteomes" id="UP001364695">
    <property type="component" value="Unassembled WGS sequence"/>
</dbReference>
<accession>A0ACC6NZY5</accession>
<comment type="caution">
    <text evidence="1">The sequence shown here is derived from an EMBL/GenBank/DDBJ whole genome shotgun (WGS) entry which is preliminary data.</text>
</comment>
<dbReference type="EMBL" id="JAWDIE010000004">
    <property type="protein sequence ID" value="MEJ7137513.1"/>
    <property type="molecule type" value="Genomic_DNA"/>
</dbReference>
<keyword evidence="1" id="KW-0378">Hydrolase</keyword>
<gene>
    <name evidence="1" type="ORF">RV045_03590</name>
</gene>